<dbReference type="AlphaFoldDB" id="A0A1W6ZTL5"/>
<proteinExistence type="inferred from homology"/>
<keyword evidence="2 6" id="KW-0808">Transferase</keyword>
<keyword evidence="1" id="KW-0328">Glycosyltransferase</keyword>
<dbReference type="OrthoDB" id="9797795at2"/>
<dbReference type="Proteomes" id="UP000194137">
    <property type="component" value="Chromosome"/>
</dbReference>
<reference evidence="6 7" key="1">
    <citation type="submission" date="2017-05" db="EMBL/GenBank/DDBJ databases">
        <title>Full genome sequence of Pseudorhodoplanes sinuspersici.</title>
        <authorList>
            <person name="Dastgheib S.M.M."/>
            <person name="Shavandi M."/>
            <person name="Tirandaz H."/>
        </authorList>
    </citation>
    <scope>NUCLEOTIDE SEQUENCE [LARGE SCALE GENOMIC DNA]</scope>
    <source>
        <strain evidence="6 7">RIPI110</strain>
    </source>
</reference>
<evidence type="ECO:0000256" key="5">
    <source>
        <dbReference type="ARBA" id="ARBA00047503"/>
    </source>
</evidence>
<comment type="similarity">
    <text evidence="3">Belongs to the glycosyltransferase 9 family.</text>
</comment>
<dbReference type="SUPFAM" id="SSF53756">
    <property type="entry name" value="UDP-Glycosyltransferase/glycogen phosphorylase"/>
    <property type="match status" value="1"/>
</dbReference>
<dbReference type="RefSeq" id="WP_086089085.1">
    <property type="nucleotide sequence ID" value="NZ_CP021112.1"/>
</dbReference>
<dbReference type="CDD" id="cd03789">
    <property type="entry name" value="GT9_LPS_heptosyltransferase"/>
    <property type="match status" value="1"/>
</dbReference>
<name>A0A1W6ZTL5_9HYPH</name>
<evidence type="ECO:0000256" key="1">
    <source>
        <dbReference type="ARBA" id="ARBA00022676"/>
    </source>
</evidence>
<dbReference type="InterPro" id="IPR002201">
    <property type="entry name" value="Glyco_trans_9"/>
</dbReference>
<dbReference type="InterPro" id="IPR051199">
    <property type="entry name" value="LPS_LOS_Heptosyltrfase"/>
</dbReference>
<dbReference type="GO" id="GO:0009244">
    <property type="term" value="P:lipopolysaccharide core region biosynthetic process"/>
    <property type="evidence" value="ECO:0007669"/>
    <property type="project" value="TreeGrafter"/>
</dbReference>
<keyword evidence="7" id="KW-1185">Reference proteome</keyword>
<dbReference type="GO" id="GO:0008713">
    <property type="term" value="F:ADP-heptose-lipopolysaccharide heptosyltransferase activity"/>
    <property type="evidence" value="ECO:0007669"/>
    <property type="project" value="UniProtKB-EC"/>
</dbReference>
<dbReference type="KEGG" id="psin:CAK95_17580"/>
<dbReference type="EC" id="2.4.99.24" evidence="4"/>
<dbReference type="PANTHER" id="PTHR30160">
    <property type="entry name" value="TETRAACYLDISACCHARIDE 4'-KINASE-RELATED"/>
    <property type="match status" value="1"/>
</dbReference>
<organism evidence="6 7">
    <name type="scientific">Pseudorhodoplanes sinuspersici</name>
    <dbReference type="NCBI Taxonomy" id="1235591"/>
    <lineage>
        <taxon>Bacteria</taxon>
        <taxon>Pseudomonadati</taxon>
        <taxon>Pseudomonadota</taxon>
        <taxon>Alphaproteobacteria</taxon>
        <taxon>Hyphomicrobiales</taxon>
        <taxon>Pseudorhodoplanes</taxon>
    </lineage>
</organism>
<evidence type="ECO:0000256" key="3">
    <source>
        <dbReference type="ARBA" id="ARBA00043995"/>
    </source>
</evidence>
<protein>
    <recommendedName>
        <fullName evidence="4">lipopolysaccharide heptosyltransferase II</fullName>
        <ecNumber evidence="4">2.4.99.24</ecNumber>
    </recommendedName>
</protein>
<sequence length="347" mass="37491">MSQNSDHKAAGADSPILIVPYMWIGDFVRVHSVVRLLKARWPDRPIDLITSSLCAPILDYLPGVRTGIVADLPRRRLPFGQYLELAQRLKAERYGTALVMPRTWKSALAPFLAGIPERIGFAGEGRFLLINDMRWGERKLERMIDCFGALALPKNAVLPKDWPLPDIDVPAAEIEAWRARNGLSGGRPVVAFAPGAVGPGKAWPPEHYAELARRLAADGCEIWVLGGPQERQIAEKLCGIGGESVRNLTGNDLRNAILALRSADVAVTNDSGLMHIAAAIGTPTVAIFGPTSPRLWAPLNPLAAIIEPPGQFANIKDRSTSGVDVGRVHDAVRAALPQKLTTGTNVS</sequence>
<comment type="catalytic activity">
    <reaction evidence="5">
        <text>an L-alpha-D-Hep-(1-&gt;5)-[alpha-Kdo-(2-&gt;4)]-alpha-Kdo-(2-&gt;6)-lipid A + ADP-L-glycero-beta-D-manno-heptose = an L-alpha-D-Hep-(1-&gt;3)-L-alpha-D-Hep-(1-&gt;5)-[alpha-Kdo-(2-&gt;4)]-alpha-Kdo-(2-&gt;6)-lipid A + ADP + H(+)</text>
        <dbReference type="Rhea" id="RHEA:74071"/>
        <dbReference type="ChEBI" id="CHEBI:15378"/>
        <dbReference type="ChEBI" id="CHEBI:61506"/>
        <dbReference type="ChEBI" id="CHEBI:193068"/>
        <dbReference type="ChEBI" id="CHEBI:193069"/>
        <dbReference type="ChEBI" id="CHEBI:456216"/>
        <dbReference type="EC" id="2.4.99.24"/>
    </reaction>
</comment>
<evidence type="ECO:0000313" key="7">
    <source>
        <dbReference type="Proteomes" id="UP000194137"/>
    </source>
</evidence>
<dbReference type="Pfam" id="PF01075">
    <property type="entry name" value="Glyco_transf_9"/>
    <property type="match status" value="1"/>
</dbReference>
<dbReference type="EMBL" id="CP021112">
    <property type="protein sequence ID" value="ARQ00690.1"/>
    <property type="molecule type" value="Genomic_DNA"/>
</dbReference>
<dbReference type="NCBIfam" id="TIGR02195">
    <property type="entry name" value="heptsyl_trn_II"/>
    <property type="match status" value="1"/>
</dbReference>
<evidence type="ECO:0000256" key="4">
    <source>
        <dbReference type="ARBA" id="ARBA00044042"/>
    </source>
</evidence>
<dbReference type="STRING" id="1235591.CAK95_17580"/>
<dbReference type="PANTHER" id="PTHR30160:SF7">
    <property type="entry name" value="ADP-HEPTOSE--LPS HEPTOSYLTRANSFERASE 2"/>
    <property type="match status" value="1"/>
</dbReference>
<dbReference type="Gene3D" id="3.40.50.2000">
    <property type="entry name" value="Glycogen Phosphorylase B"/>
    <property type="match status" value="2"/>
</dbReference>
<evidence type="ECO:0000313" key="6">
    <source>
        <dbReference type="EMBL" id="ARQ00690.1"/>
    </source>
</evidence>
<dbReference type="GO" id="GO:0005829">
    <property type="term" value="C:cytosol"/>
    <property type="evidence" value="ECO:0007669"/>
    <property type="project" value="TreeGrafter"/>
</dbReference>
<dbReference type="InterPro" id="IPR011910">
    <property type="entry name" value="RfaF"/>
</dbReference>
<accession>A0A1W6ZTL5</accession>
<gene>
    <name evidence="6" type="ORF">CAK95_17580</name>
</gene>
<evidence type="ECO:0000256" key="2">
    <source>
        <dbReference type="ARBA" id="ARBA00022679"/>
    </source>
</evidence>